<keyword evidence="2" id="KW-1185">Reference proteome</keyword>
<evidence type="ECO:0000313" key="1">
    <source>
        <dbReference type="EMBL" id="MDG2989517.1"/>
    </source>
</evidence>
<reference evidence="1" key="1">
    <citation type="journal article" date="2022" name="Genome Biol. Evol.">
        <title>A New Gene Family Diagnostic for Intracellular Biomineralization of Amorphous Ca Carbonates by Cyanobacteria.</title>
        <authorList>
            <person name="Benzerara K."/>
            <person name="Duprat E."/>
            <person name="Bitard-Feildel T."/>
            <person name="Caumes G."/>
            <person name="Cassier-Chauvat C."/>
            <person name="Chauvat F."/>
            <person name="Dezi M."/>
            <person name="Diop S.I."/>
            <person name="Gaschignard G."/>
            <person name="Gorgen S."/>
            <person name="Gugger M."/>
            <person name="Lopez-Garcia P."/>
            <person name="Millet M."/>
            <person name="Skouri-Panet F."/>
            <person name="Moreira D."/>
            <person name="Callebaut I."/>
        </authorList>
    </citation>
    <scope>NUCLEOTIDE SEQUENCE</scope>
    <source>
        <strain evidence="1">G9</strain>
    </source>
</reference>
<proteinExistence type="predicted"/>
<evidence type="ECO:0008006" key="3">
    <source>
        <dbReference type="Google" id="ProtNLM"/>
    </source>
</evidence>
<dbReference type="Proteomes" id="UP001154265">
    <property type="component" value="Unassembled WGS sequence"/>
</dbReference>
<comment type="caution">
    <text evidence="1">The sequence shown here is derived from an EMBL/GenBank/DDBJ whole genome shotgun (WGS) entry which is preliminary data.</text>
</comment>
<protein>
    <recommendedName>
        <fullName evidence="3">Tetratricopeptide repeat protein</fullName>
    </recommendedName>
</protein>
<sequence length="381" mass="43669">MTALEQGDYAKAEALLQPLPKDDPMVIFCTARLELATEKWEAADANFRHVLRLNCGPKLTQAARQGLLDIEKNRQEKRQAAIDQISQDPHSEKRAALVLEGVPNQDTKTEFARKLAQVLKLDAYVARLLIPSRGWRLLRLGTLGELRVYSEELKSAGIPLFCLPIDPINQIQVLEVRYIQALQPKPEVICTSTLQPEPFSFVFTWPEVEQRVEGLLPIFEAVVDRNTRGKIVHKEQVQDHAQCCDLHLIKKNIILRFYRGGYQFNRGIDLSPAQNTHPQGATLQMDQNTSWANWRQLTALWNHARPGLTTWNEFTSFAETSMDFKEPLGMVAPRINLFRQEDSYWDTAFMVYSGLAFLRQKTRQTALIARQEQEQSQKTED</sequence>
<gene>
    <name evidence="1" type="ORF">L3556_01015</name>
</gene>
<organism evidence="1 2">
    <name type="scientific">Candidatus Synechococcus calcipolaris G9</name>
    <dbReference type="NCBI Taxonomy" id="1497997"/>
    <lineage>
        <taxon>Bacteria</taxon>
        <taxon>Bacillati</taxon>
        <taxon>Cyanobacteriota</taxon>
        <taxon>Cyanophyceae</taxon>
        <taxon>Synechococcales</taxon>
        <taxon>Synechococcaceae</taxon>
        <taxon>Synechococcus</taxon>
    </lineage>
</organism>
<reference evidence="1" key="2">
    <citation type="submission" date="2022-01" db="EMBL/GenBank/DDBJ databases">
        <authorList>
            <person name="Zivanovic Y."/>
            <person name="Moreira D."/>
            <person name="Lopez-Garcia P."/>
        </authorList>
    </citation>
    <scope>NUCLEOTIDE SEQUENCE</scope>
    <source>
        <strain evidence="1">G9</strain>
    </source>
</reference>
<dbReference type="EMBL" id="JAKKUT010000001">
    <property type="protein sequence ID" value="MDG2989517.1"/>
    <property type="molecule type" value="Genomic_DNA"/>
</dbReference>
<evidence type="ECO:0000313" key="2">
    <source>
        <dbReference type="Proteomes" id="UP001154265"/>
    </source>
</evidence>
<name>A0ABT6EUG7_9SYNE</name>
<accession>A0ABT6EUG7</accession>